<dbReference type="Proteomes" id="UP000032305">
    <property type="component" value="Unassembled WGS sequence"/>
</dbReference>
<reference evidence="5 6" key="1">
    <citation type="submission" date="2014-11" db="EMBL/GenBank/DDBJ databases">
        <title>Whole genome shotgun sequence of Sphingomonas parapaucimobilis NBRC 15100.</title>
        <authorList>
            <person name="Katano-Makiyama Y."/>
            <person name="Hosoyama A."/>
            <person name="Hashimoto M."/>
            <person name="Hosoyama Y."/>
            <person name="Noguchi M."/>
            <person name="Numata M."/>
            <person name="Tsuchikane K."/>
            <person name="Hirakata S."/>
            <person name="Uohara A."/>
            <person name="Shimodaira J."/>
            <person name="Ohji S."/>
            <person name="Ichikawa N."/>
            <person name="Kimura A."/>
            <person name="Yamazoe A."/>
            <person name="Fujita N."/>
        </authorList>
    </citation>
    <scope>NUCLEOTIDE SEQUENCE [LARGE SCALE GENOMIC DNA]</scope>
    <source>
        <strain evidence="5 6">NBRC 15100</strain>
    </source>
</reference>
<dbReference type="GO" id="GO:0006508">
    <property type="term" value="P:proteolysis"/>
    <property type="evidence" value="ECO:0007669"/>
    <property type="project" value="UniProtKB-KW"/>
</dbReference>
<dbReference type="Pfam" id="PF04586">
    <property type="entry name" value="Peptidase_S78"/>
    <property type="match status" value="1"/>
</dbReference>
<dbReference type="SUPFAM" id="SSF50789">
    <property type="entry name" value="Herpes virus serine proteinase, assemblin"/>
    <property type="match status" value="1"/>
</dbReference>
<dbReference type="eggNOG" id="COG3740">
    <property type="taxonomic scope" value="Bacteria"/>
</dbReference>
<gene>
    <name evidence="5" type="ORF">SP5_089_00030</name>
</gene>
<evidence type="ECO:0000259" key="4">
    <source>
        <dbReference type="Pfam" id="PF04586"/>
    </source>
</evidence>
<dbReference type="NCBIfam" id="TIGR01543">
    <property type="entry name" value="proheadase_HK97"/>
    <property type="match status" value="1"/>
</dbReference>
<dbReference type="GO" id="GO:0008233">
    <property type="term" value="F:peptidase activity"/>
    <property type="evidence" value="ECO:0007669"/>
    <property type="project" value="UniProtKB-KW"/>
</dbReference>
<keyword evidence="3" id="KW-0378">Hydrolase</keyword>
<evidence type="ECO:0000256" key="3">
    <source>
        <dbReference type="ARBA" id="ARBA00022801"/>
    </source>
</evidence>
<feature type="domain" description="Prohead serine protease" evidence="4">
    <location>
        <begin position="4"/>
        <end position="119"/>
    </location>
</feature>
<sequence>MSLSFTGYAAIWDRMDRAGDVMRRGAFAGAGDVPLLWQHRGAAMGHITAMAEDDTGLAVEGVVDDPALAALVRSGAVAGLSVGYRPRVVHQGAARAILSAELIEISLVTVPMQPLARVIQIFTKGE</sequence>
<dbReference type="OrthoDB" id="9804926at2"/>
<evidence type="ECO:0000313" key="6">
    <source>
        <dbReference type="Proteomes" id="UP000032305"/>
    </source>
</evidence>
<evidence type="ECO:0000313" key="5">
    <source>
        <dbReference type="EMBL" id="GAM02523.1"/>
    </source>
</evidence>
<evidence type="ECO:0000256" key="1">
    <source>
        <dbReference type="ARBA" id="ARBA00022612"/>
    </source>
</evidence>
<comment type="caution">
    <text evidence="5">The sequence shown here is derived from an EMBL/GenBank/DDBJ whole genome shotgun (WGS) entry which is preliminary data.</text>
</comment>
<dbReference type="InterPro" id="IPR006433">
    <property type="entry name" value="Prohead_protease"/>
</dbReference>
<dbReference type="EMBL" id="BBPI01000089">
    <property type="protein sequence ID" value="GAM02523.1"/>
    <property type="molecule type" value="Genomic_DNA"/>
</dbReference>
<accession>A0A0A1WAV9</accession>
<name>A0A0A1WAV9_9SPHN</name>
<dbReference type="AlphaFoldDB" id="A0A0A1WAV9"/>
<organism evidence="5 6">
    <name type="scientific">Sphingomonas parapaucimobilis NBRC 15100</name>
    <dbReference type="NCBI Taxonomy" id="1219049"/>
    <lineage>
        <taxon>Bacteria</taxon>
        <taxon>Pseudomonadati</taxon>
        <taxon>Pseudomonadota</taxon>
        <taxon>Alphaproteobacteria</taxon>
        <taxon>Sphingomonadales</taxon>
        <taxon>Sphingomonadaceae</taxon>
        <taxon>Sphingomonas</taxon>
    </lineage>
</organism>
<proteinExistence type="predicted"/>
<dbReference type="RefSeq" id="WP_042490575.1">
    <property type="nucleotide sequence ID" value="NZ_BBPI01000089.1"/>
</dbReference>
<keyword evidence="1" id="KW-1188">Viral release from host cell</keyword>
<protein>
    <submittedName>
        <fullName evidence="5">Putative prohead protease</fullName>
    </submittedName>
</protein>
<evidence type="ECO:0000256" key="2">
    <source>
        <dbReference type="ARBA" id="ARBA00022670"/>
    </source>
</evidence>
<keyword evidence="2 5" id="KW-0645">Protease</keyword>
<keyword evidence="6" id="KW-1185">Reference proteome</keyword>
<dbReference type="InterPro" id="IPR054613">
    <property type="entry name" value="Peptidase_S78_dom"/>
</dbReference>